<dbReference type="EMBL" id="BANC01000012">
    <property type="protein sequence ID" value="GAN78967.1"/>
    <property type="molecule type" value="Genomic_DNA"/>
</dbReference>
<organism evidence="1 2">
    <name type="scientific">Acidocella aminolytica 101 = DSM 11237</name>
    <dbReference type="NCBI Taxonomy" id="1120923"/>
    <lineage>
        <taxon>Bacteria</taxon>
        <taxon>Pseudomonadati</taxon>
        <taxon>Pseudomonadota</taxon>
        <taxon>Alphaproteobacteria</taxon>
        <taxon>Acetobacterales</taxon>
        <taxon>Acidocellaceae</taxon>
        <taxon>Acidocella</taxon>
    </lineage>
</organism>
<protein>
    <submittedName>
        <fullName evidence="1">Uncharacterized protein</fullName>
    </submittedName>
</protein>
<dbReference type="AlphaFoldDB" id="A0A0D6PBC3"/>
<gene>
    <name evidence="1" type="ORF">Aam_012_011</name>
</gene>
<keyword evidence="2" id="KW-1185">Reference proteome</keyword>
<dbReference type="Proteomes" id="UP000032668">
    <property type="component" value="Unassembled WGS sequence"/>
</dbReference>
<name>A0A0D6PBC3_9PROT</name>
<proteinExistence type="predicted"/>
<accession>A0A0D6PBC3</accession>
<reference evidence="1 2" key="1">
    <citation type="submission" date="2012-11" db="EMBL/GenBank/DDBJ databases">
        <title>Whole genome sequence of Acidocella aminolytica 101 = DSM 11237.</title>
        <authorList>
            <person name="Azuma Y."/>
            <person name="Higashiura N."/>
            <person name="Hirakawa H."/>
            <person name="Matsushita K."/>
        </authorList>
    </citation>
    <scope>NUCLEOTIDE SEQUENCE [LARGE SCALE GENOMIC DNA]</scope>
    <source>
        <strain evidence="2">101 / DSM 11237</strain>
    </source>
</reference>
<evidence type="ECO:0000313" key="1">
    <source>
        <dbReference type="EMBL" id="GAN78967.1"/>
    </source>
</evidence>
<dbReference type="STRING" id="1120923.SAMN02746095_02151"/>
<evidence type="ECO:0000313" key="2">
    <source>
        <dbReference type="Proteomes" id="UP000032668"/>
    </source>
</evidence>
<comment type="caution">
    <text evidence="1">The sequence shown here is derived from an EMBL/GenBank/DDBJ whole genome shotgun (WGS) entry which is preliminary data.</text>
</comment>
<sequence>MVKGPAVAIILDAAQKAALTALVRKRGRRKRAVGTRSPIMVFDQPNQRWAWVSCRTR</sequence>